<gene>
    <name evidence="2" type="ORF">FXB40_13635</name>
</gene>
<keyword evidence="1" id="KW-0812">Transmembrane</keyword>
<proteinExistence type="predicted"/>
<protein>
    <submittedName>
        <fullName evidence="2">Uncharacterized protein</fullName>
    </submittedName>
</protein>
<keyword evidence="1" id="KW-1133">Transmembrane helix</keyword>
<name>A0A5D3KTA9_9BRAD</name>
<sequence length="125" mass="13648">MGHDPEKLKAFWEYCESWKSLATMQMVGHAAGLAYCIKVLDSASPRYNTGAFIVLFGIGLLLGALFFLIVSMLKAGMTTAIVAQEPPTNDLGDKATYYFGLLSLWGSSACFAAAILLFIYRFSVM</sequence>
<keyword evidence="3" id="KW-1185">Reference proteome</keyword>
<evidence type="ECO:0000313" key="3">
    <source>
        <dbReference type="Proteomes" id="UP000324758"/>
    </source>
</evidence>
<organism evidence="2 3">
    <name type="scientific">Bradyrhizobium rifense</name>
    <dbReference type="NCBI Taxonomy" id="515499"/>
    <lineage>
        <taxon>Bacteria</taxon>
        <taxon>Pseudomonadati</taxon>
        <taxon>Pseudomonadota</taxon>
        <taxon>Alphaproteobacteria</taxon>
        <taxon>Hyphomicrobiales</taxon>
        <taxon>Nitrobacteraceae</taxon>
        <taxon>Bradyrhizobium</taxon>
    </lineage>
</organism>
<comment type="caution">
    <text evidence="2">The sequence shown here is derived from an EMBL/GenBank/DDBJ whole genome shotgun (WGS) entry which is preliminary data.</text>
</comment>
<feature type="transmembrane region" description="Helical" evidence="1">
    <location>
        <begin position="97"/>
        <end position="120"/>
    </location>
</feature>
<evidence type="ECO:0000313" key="2">
    <source>
        <dbReference type="EMBL" id="TYL95949.1"/>
    </source>
</evidence>
<feature type="transmembrane region" description="Helical" evidence="1">
    <location>
        <begin position="52"/>
        <end position="77"/>
    </location>
</feature>
<accession>A0A5D3KTA9</accession>
<keyword evidence="1" id="KW-0472">Membrane</keyword>
<dbReference type="RefSeq" id="WP_148772701.1">
    <property type="nucleotide sequence ID" value="NZ_VSSS01000023.1"/>
</dbReference>
<reference evidence="2 3" key="1">
    <citation type="submission" date="2019-08" db="EMBL/GenBank/DDBJ databases">
        <title>Bradyrhizobium hipponensis sp. nov., a rhizobium isolated from a Lupinus angustifolius root nodule in Tunisia.</title>
        <authorList>
            <person name="Off K."/>
            <person name="Rejili M."/>
            <person name="Mars M."/>
            <person name="Brachmann A."/>
            <person name="Marin M."/>
        </authorList>
    </citation>
    <scope>NUCLEOTIDE SEQUENCE [LARGE SCALE GENOMIC DNA]</scope>
    <source>
        <strain evidence="2 3">CTAW71</strain>
    </source>
</reference>
<dbReference type="AlphaFoldDB" id="A0A5D3KTA9"/>
<dbReference type="EMBL" id="VSSS01000023">
    <property type="protein sequence ID" value="TYL95949.1"/>
    <property type="molecule type" value="Genomic_DNA"/>
</dbReference>
<evidence type="ECO:0000256" key="1">
    <source>
        <dbReference type="SAM" id="Phobius"/>
    </source>
</evidence>
<dbReference type="Proteomes" id="UP000324758">
    <property type="component" value="Unassembled WGS sequence"/>
</dbReference>